<evidence type="ECO:0000313" key="2">
    <source>
        <dbReference type="Proteomes" id="UP001168821"/>
    </source>
</evidence>
<sequence length="103" mass="11332">MGSSRKFANAAFEVVLESAIETYGTAPRLFFYSNATITDADKSPTFITVHTTKPIGVVLGRRTVVPNAEKLDKSLYRIAISLNDDVIGSNVQFFNLNSFLFHG</sequence>
<name>A0AA38IY22_9CUCU</name>
<evidence type="ECO:0000313" key="1">
    <source>
        <dbReference type="EMBL" id="KAJ3661259.1"/>
    </source>
</evidence>
<reference evidence="1" key="1">
    <citation type="journal article" date="2023" name="G3 (Bethesda)">
        <title>Whole genome assemblies of Zophobas morio and Tenebrio molitor.</title>
        <authorList>
            <person name="Kaur S."/>
            <person name="Stinson S.A."/>
            <person name="diCenzo G.C."/>
        </authorList>
    </citation>
    <scope>NUCLEOTIDE SEQUENCE</scope>
    <source>
        <strain evidence="1">QUZm001</strain>
    </source>
</reference>
<protein>
    <submittedName>
        <fullName evidence="1">Uncharacterized protein</fullName>
    </submittedName>
</protein>
<proteinExistence type="predicted"/>
<keyword evidence="2" id="KW-1185">Reference proteome</keyword>
<accession>A0AA38IY22</accession>
<organism evidence="1 2">
    <name type="scientific">Zophobas morio</name>
    <dbReference type="NCBI Taxonomy" id="2755281"/>
    <lineage>
        <taxon>Eukaryota</taxon>
        <taxon>Metazoa</taxon>
        <taxon>Ecdysozoa</taxon>
        <taxon>Arthropoda</taxon>
        <taxon>Hexapoda</taxon>
        <taxon>Insecta</taxon>
        <taxon>Pterygota</taxon>
        <taxon>Neoptera</taxon>
        <taxon>Endopterygota</taxon>
        <taxon>Coleoptera</taxon>
        <taxon>Polyphaga</taxon>
        <taxon>Cucujiformia</taxon>
        <taxon>Tenebrionidae</taxon>
        <taxon>Zophobas</taxon>
    </lineage>
</organism>
<dbReference type="EMBL" id="JALNTZ010000002">
    <property type="protein sequence ID" value="KAJ3661259.1"/>
    <property type="molecule type" value="Genomic_DNA"/>
</dbReference>
<dbReference type="Proteomes" id="UP001168821">
    <property type="component" value="Unassembled WGS sequence"/>
</dbReference>
<comment type="caution">
    <text evidence="1">The sequence shown here is derived from an EMBL/GenBank/DDBJ whole genome shotgun (WGS) entry which is preliminary data.</text>
</comment>
<dbReference type="AlphaFoldDB" id="A0AA38IY22"/>
<gene>
    <name evidence="1" type="ORF">Zmor_005663</name>
</gene>